<dbReference type="SUPFAM" id="SSF47874">
    <property type="entry name" value="Annexin"/>
    <property type="match status" value="1"/>
</dbReference>
<evidence type="ECO:0000256" key="2">
    <source>
        <dbReference type="ARBA" id="ARBA00022737"/>
    </source>
</evidence>
<name>A0A1V9X8C5_9ACAR</name>
<organism evidence="5 6">
    <name type="scientific">Tropilaelaps mercedesae</name>
    <dbReference type="NCBI Taxonomy" id="418985"/>
    <lineage>
        <taxon>Eukaryota</taxon>
        <taxon>Metazoa</taxon>
        <taxon>Ecdysozoa</taxon>
        <taxon>Arthropoda</taxon>
        <taxon>Chelicerata</taxon>
        <taxon>Arachnida</taxon>
        <taxon>Acari</taxon>
        <taxon>Parasitiformes</taxon>
        <taxon>Mesostigmata</taxon>
        <taxon>Gamasina</taxon>
        <taxon>Dermanyssoidea</taxon>
        <taxon>Laelapidae</taxon>
        <taxon>Tropilaelaps</taxon>
    </lineage>
</organism>
<feature type="compositionally biased region" description="Basic and acidic residues" evidence="4">
    <location>
        <begin position="13"/>
        <end position="23"/>
    </location>
</feature>
<comment type="similarity">
    <text evidence="1">Belongs to the annexin family.</text>
</comment>
<dbReference type="PANTHER" id="PTHR10502">
    <property type="entry name" value="ANNEXIN"/>
    <property type="match status" value="1"/>
</dbReference>
<dbReference type="OrthoDB" id="37886at2759"/>
<dbReference type="Gene3D" id="1.10.220.10">
    <property type="entry name" value="Annexin"/>
    <property type="match status" value="3"/>
</dbReference>
<dbReference type="GO" id="GO:0005634">
    <property type="term" value="C:nucleus"/>
    <property type="evidence" value="ECO:0007669"/>
    <property type="project" value="TreeGrafter"/>
</dbReference>
<dbReference type="PRINTS" id="PR00196">
    <property type="entry name" value="ANNEXIN"/>
</dbReference>
<dbReference type="InParanoid" id="A0A1V9X8C5"/>
<dbReference type="Pfam" id="PF00191">
    <property type="entry name" value="Annexin"/>
    <property type="match status" value="3"/>
</dbReference>
<evidence type="ECO:0000313" key="5">
    <source>
        <dbReference type="EMBL" id="OQR69656.1"/>
    </source>
</evidence>
<proteinExistence type="inferred from homology"/>
<evidence type="ECO:0000256" key="1">
    <source>
        <dbReference type="ARBA" id="ARBA00007831"/>
    </source>
</evidence>
<evidence type="ECO:0000256" key="3">
    <source>
        <dbReference type="ARBA" id="ARBA00023216"/>
    </source>
</evidence>
<evidence type="ECO:0000313" key="6">
    <source>
        <dbReference type="Proteomes" id="UP000192247"/>
    </source>
</evidence>
<dbReference type="GO" id="GO:0005737">
    <property type="term" value="C:cytoplasm"/>
    <property type="evidence" value="ECO:0007669"/>
    <property type="project" value="TreeGrafter"/>
</dbReference>
<accession>A0A1V9X8C5</accession>
<comment type="caution">
    <text evidence="5">The sequence shown here is derived from an EMBL/GenBank/DDBJ whole genome shotgun (WGS) entry which is preliminary data.</text>
</comment>
<dbReference type="GO" id="GO:0001786">
    <property type="term" value="F:phosphatidylserine binding"/>
    <property type="evidence" value="ECO:0007669"/>
    <property type="project" value="TreeGrafter"/>
</dbReference>
<reference evidence="5 6" key="1">
    <citation type="journal article" date="2017" name="Gigascience">
        <title>Draft genome of the honey bee ectoparasitic mite, Tropilaelaps mercedesae, is shaped by the parasitic life history.</title>
        <authorList>
            <person name="Dong X."/>
            <person name="Armstrong S.D."/>
            <person name="Xia D."/>
            <person name="Makepeace B.L."/>
            <person name="Darby A.C."/>
            <person name="Kadowaki T."/>
        </authorList>
    </citation>
    <scope>NUCLEOTIDE SEQUENCE [LARGE SCALE GENOMIC DNA]</scope>
    <source>
        <strain evidence="5">Wuxi-XJTLU</strain>
    </source>
</reference>
<sequence length="380" mass="43317">MASSTSIGVATIKPKESKERKEQPCRIPPAFSGMLHLLRSPLDNTLDHSRAAVVDFPARKSQDAITIQRYLEVTNTDGDELVQVLCRRSTEQRMDIVQEFKKLFKKDIASEIVRAMPKDSELRRLLLFLVTPYDEYLAQELRDALRDAKNVNLRTIIGILGTHKWHDLQKIRCTYTRMFQRSLEKDLVRVKNPLRCGLLHIVKDEADNRPVDISKSKKHASFLGRDTLQKCEETTKVFMQVACKYGFGYMRVVDMARQKMNAEPMADAAQRLLGGSEGALVATRFRMALDESAYYAETLRNSCHGMSTDHATVIRIVAGRCSIDMQDIKATFKNKYHQALDQWIRGGTVGFYQDGLVQLIKGNRAEVDKFREGDALHFDV</sequence>
<dbReference type="InterPro" id="IPR018502">
    <property type="entry name" value="Annexin_repeat"/>
</dbReference>
<keyword evidence="3" id="KW-0041">Annexin</keyword>
<dbReference type="EMBL" id="MNPL01020226">
    <property type="protein sequence ID" value="OQR69656.1"/>
    <property type="molecule type" value="Genomic_DNA"/>
</dbReference>
<dbReference type="InterPro" id="IPR037104">
    <property type="entry name" value="Annexin_sf"/>
</dbReference>
<feature type="region of interest" description="Disordered" evidence="4">
    <location>
        <begin position="1"/>
        <end position="23"/>
    </location>
</feature>
<evidence type="ECO:0000256" key="4">
    <source>
        <dbReference type="SAM" id="MobiDB-lite"/>
    </source>
</evidence>
<dbReference type="GO" id="GO:0005886">
    <property type="term" value="C:plasma membrane"/>
    <property type="evidence" value="ECO:0007669"/>
    <property type="project" value="TreeGrafter"/>
</dbReference>
<gene>
    <name evidence="5" type="ORF">BIW11_12126</name>
</gene>
<keyword evidence="6" id="KW-1185">Reference proteome</keyword>
<dbReference type="STRING" id="418985.A0A1V9X8C5"/>
<dbReference type="AlphaFoldDB" id="A0A1V9X8C5"/>
<dbReference type="InterPro" id="IPR001464">
    <property type="entry name" value="Annexin"/>
</dbReference>
<dbReference type="GO" id="GO:0012506">
    <property type="term" value="C:vesicle membrane"/>
    <property type="evidence" value="ECO:0007669"/>
    <property type="project" value="TreeGrafter"/>
</dbReference>
<dbReference type="PANTHER" id="PTHR10502:SF102">
    <property type="entry name" value="ANNEXIN B11"/>
    <property type="match status" value="1"/>
</dbReference>
<dbReference type="Proteomes" id="UP000192247">
    <property type="component" value="Unassembled WGS sequence"/>
</dbReference>
<dbReference type="GO" id="GO:0005544">
    <property type="term" value="F:calcium-dependent phospholipid binding"/>
    <property type="evidence" value="ECO:0007669"/>
    <property type="project" value="InterPro"/>
</dbReference>
<dbReference type="SMART" id="SM00335">
    <property type="entry name" value="ANX"/>
    <property type="match status" value="3"/>
</dbReference>
<dbReference type="GO" id="GO:0005509">
    <property type="term" value="F:calcium ion binding"/>
    <property type="evidence" value="ECO:0007669"/>
    <property type="project" value="InterPro"/>
</dbReference>
<keyword evidence="2" id="KW-0677">Repeat</keyword>
<protein>
    <submittedName>
        <fullName evidence="5">Annexin-B11 isoform X2</fullName>
    </submittedName>
</protein>
<dbReference type="PROSITE" id="PS51897">
    <property type="entry name" value="ANNEXIN_2"/>
    <property type="match status" value="2"/>
</dbReference>